<name>A0ABY6DCX0_9RHOB</name>
<accession>A0ABY6DCX0</accession>
<dbReference type="RefSeq" id="WP_263047640.1">
    <property type="nucleotide sequence ID" value="NZ_CP106738.1"/>
</dbReference>
<evidence type="ECO:0000313" key="3">
    <source>
        <dbReference type="Proteomes" id="UP001064087"/>
    </source>
</evidence>
<keyword evidence="2" id="KW-0560">Oxidoreductase</keyword>
<dbReference type="Proteomes" id="UP001064087">
    <property type="component" value="Chromosome"/>
</dbReference>
<dbReference type="Pfam" id="PF05721">
    <property type="entry name" value="PhyH"/>
    <property type="match status" value="1"/>
</dbReference>
<dbReference type="PANTHER" id="PTHR20883">
    <property type="entry name" value="PHYTANOYL-COA DIOXYGENASE DOMAIN CONTAINING 1"/>
    <property type="match status" value="1"/>
</dbReference>
<evidence type="ECO:0000313" key="2">
    <source>
        <dbReference type="EMBL" id="UXX82843.1"/>
    </source>
</evidence>
<dbReference type="Gene3D" id="2.60.120.620">
    <property type="entry name" value="q2cbj1_9rhob like domain"/>
    <property type="match status" value="1"/>
</dbReference>
<gene>
    <name evidence="2" type="ORF">N7U68_17415</name>
</gene>
<sequence length="279" mass="31317">MNMQTDVPEARLSDAELAQYNAKGWIVPKWEIPQDIIADMREEYERLLAANPDLGSDLIMAPHQENGGSMNIKGGSRKWLDFATQPALMEIARQLMGDDIILWGTTLFGKPPHNGKETPWHQDGDYYPIRPLETLTMWIPLDDVTPENGPMSFIPGSHKPHKLFKHSWQDNPEATINLVTDQEYFDEADAVPLVIRAGQVSFHDIYMIHGSSANRTDKRRAAFIVRLMPASSFYDHALGAETGKKHPAQGYGVRPLYLVSGQDRAGNNFQIGHETSEPA</sequence>
<proteinExistence type="predicted"/>
<comment type="cofactor">
    <cofactor evidence="1">
        <name>Fe(2+)</name>
        <dbReference type="ChEBI" id="CHEBI:29033"/>
    </cofactor>
</comment>
<evidence type="ECO:0000256" key="1">
    <source>
        <dbReference type="ARBA" id="ARBA00001954"/>
    </source>
</evidence>
<keyword evidence="2" id="KW-0223">Dioxygenase</keyword>
<keyword evidence="3" id="KW-1185">Reference proteome</keyword>
<protein>
    <submittedName>
        <fullName evidence="2">Phytanoyl-CoA dioxygenase family protein</fullName>
    </submittedName>
</protein>
<organism evidence="2 3">
    <name type="scientific">Roseovarius pelagicus</name>
    <dbReference type="NCBI Taxonomy" id="2980108"/>
    <lineage>
        <taxon>Bacteria</taxon>
        <taxon>Pseudomonadati</taxon>
        <taxon>Pseudomonadota</taxon>
        <taxon>Alphaproteobacteria</taxon>
        <taxon>Rhodobacterales</taxon>
        <taxon>Roseobacteraceae</taxon>
        <taxon>Roseovarius</taxon>
    </lineage>
</organism>
<dbReference type="EMBL" id="CP106738">
    <property type="protein sequence ID" value="UXX82843.1"/>
    <property type="molecule type" value="Genomic_DNA"/>
</dbReference>
<dbReference type="PANTHER" id="PTHR20883:SF48">
    <property type="entry name" value="ECTOINE DIOXYGENASE"/>
    <property type="match status" value="1"/>
</dbReference>
<dbReference type="SUPFAM" id="SSF51197">
    <property type="entry name" value="Clavaminate synthase-like"/>
    <property type="match status" value="1"/>
</dbReference>
<dbReference type="GO" id="GO:0051213">
    <property type="term" value="F:dioxygenase activity"/>
    <property type="evidence" value="ECO:0007669"/>
    <property type="project" value="UniProtKB-KW"/>
</dbReference>
<dbReference type="InterPro" id="IPR008775">
    <property type="entry name" value="Phytyl_CoA_dOase-like"/>
</dbReference>
<reference evidence="2" key="1">
    <citation type="submission" date="2022-10" db="EMBL/GenBank/DDBJ databases">
        <title>Roseovarius pelagicus sp. nov., isolated from Arctic seawater.</title>
        <authorList>
            <person name="Hong Y.W."/>
            <person name="Hwang C.Y."/>
        </authorList>
    </citation>
    <scope>NUCLEOTIDE SEQUENCE</scope>
    <source>
        <strain evidence="2">HL-MP18</strain>
    </source>
</reference>